<protein>
    <submittedName>
        <fullName evidence="2">Uncharacterized protein</fullName>
    </submittedName>
</protein>
<sequence length="411" mass="43084">MYKSFALGSLLFVGASCQVSWVAIRISTLSSSTQGDCLSSFTTTITPPLSYQTLTTTIIEPITTTETESNVEVTTESETGTVRATTSETEFATVPSITATTEVDTATITQTTTETITSTLTNTISTTITVDSQQRVANDDDALVRYPKSLAASASATQPSSLKVRQNSVSLCAGVRPMTVTVSGPVSTITVTRTRQETETTDVSVTSAMTTTATQIETETTTKIVTLTITDQLTSTIDETTTATSLETSTTVTTETTSTISTTTVPFPTQGVLQARGGPFNGQYAVIANGGGGGNDRVFTFVASLLSATTVLRTTPGGRLRPLGEAYFANSDTATNPFLVYFNTAADIATGNYIYIESTVNVADGRLSFSRAGVPALAQICPNLSFAGDGVVLGTGLRDGCTFFDFVFIGL</sequence>
<name>A0A136IMJ9_9PEZI</name>
<reference evidence="3" key="1">
    <citation type="submission" date="2016-02" db="EMBL/GenBank/DDBJ databases">
        <title>Draft genome sequence of Microdochium bolleyi, a fungal endophyte of beachgrass.</title>
        <authorList>
            <consortium name="DOE Joint Genome Institute"/>
            <person name="David A.S."/>
            <person name="May G."/>
            <person name="Haridas S."/>
            <person name="Lim J."/>
            <person name="Wang M."/>
            <person name="Labutti K."/>
            <person name="Lipzen A."/>
            <person name="Barry K."/>
            <person name="Grigoriev I.V."/>
        </authorList>
    </citation>
    <scope>NUCLEOTIDE SEQUENCE [LARGE SCALE GENOMIC DNA]</scope>
    <source>
        <strain evidence="3">J235TASD1</strain>
    </source>
</reference>
<evidence type="ECO:0000313" key="3">
    <source>
        <dbReference type="Proteomes" id="UP000070501"/>
    </source>
</evidence>
<feature type="chain" id="PRO_5007292838" evidence="1">
    <location>
        <begin position="18"/>
        <end position="411"/>
    </location>
</feature>
<dbReference type="PROSITE" id="PS51257">
    <property type="entry name" value="PROKAR_LIPOPROTEIN"/>
    <property type="match status" value="1"/>
</dbReference>
<accession>A0A136IMJ9</accession>
<keyword evidence="3" id="KW-1185">Reference proteome</keyword>
<gene>
    <name evidence="2" type="ORF">Micbo1qcDRAFT_209439</name>
</gene>
<organism evidence="2 3">
    <name type="scientific">Microdochium bolleyi</name>
    <dbReference type="NCBI Taxonomy" id="196109"/>
    <lineage>
        <taxon>Eukaryota</taxon>
        <taxon>Fungi</taxon>
        <taxon>Dikarya</taxon>
        <taxon>Ascomycota</taxon>
        <taxon>Pezizomycotina</taxon>
        <taxon>Sordariomycetes</taxon>
        <taxon>Xylariomycetidae</taxon>
        <taxon>Xylariales</taxon>
        <taxon>Microdochiaceae</taxon>
        <taxon>Microdochium</taxon>
    </lineage>
</organism>
<keyword evidence="1" id="KW-0732">Signal</keyword>
<proteinExistence type="predicted"/>
<dbReference type="AlphaFoldDB" id="A0A136IMJ9"/>
<dbReference type="Proteomes" id="UP000070501">
    <property type="component" value="Unassembled WGS sequence"/>
</dbReference>
<dbReference type="EMBL" id="KQ964271">
    <property type="protein sequence ID" value="KXJ86064.1"/>
    <property type="molecule type" value="Genomic_DNA"/>
</dbReference>
<dbReference type="OrthoDB" id="5596743at2759"/>
<dbReference type="InParanoid" id="A0A136IMJ9"/>
<feature type="signal peptide" evidence="1">
    <location>
        <begin position="1"/>
        <end position="17"/>
    </location>
</feature>
<evidence type="ECO:0000313" key="2">
    <source>
        <dbReference type="EMBL" id="KXJ86064.1"/>
    </source>
</evidence>
<evidence type="ECO:0000256" key="1">
    <source>
        <dbReference type="SAM" id="SignalP"/>
    </source>
</evidence>